<organism evidence="1 2">
    <name type="scientific">Rhodoblastus sphagnicola</name>
    <dbReference type="NCBI Taxonomy" id="333368"/>
    <lineage>
        <taxon>Bacteria</taxon>
        <taxon>Pseudomonadati</taxon>
        <taxon>Pseudomonadota</taxon>
        <taxon>Alphaproteobacteria</taxon>
        <taxon>Hyphomicrobiales</taxon>
        <taxon>Rhodoblastaceae</taxon>
        <taxon>Rhodoblastus</taxon>
    </lineage>
</organism>
<gene>
    <name evidence="1" type="ORF">CCR94_10485</name>
</gene>
<proteinExistence type="predicted"/>
<reference evidence="1 2" key="1">
    <citation type="journal article" date="2018" name="Arch. Microbiol.">
        <title>New insights into the metabolic potential of the phototrophic purple bacterium Rhodopila globiformis DSM 161(T) from its draft genome sequence and evidence for a vanadium-dependent nitrogenase.</title>
        <authorList>
            <person name="Imhoff J.F."/>
            <person name="Rahn T."/>
            <person name="Kunzel S."/>
            <person name="Neulinger S.C."/>
        </authorList>
    </citation>
    <scope>NUCLEOTIDE SEQUENCE [LARGE SCALE GENOMIC DNA]</scope>
    <source>
        <strain evidence="1 2">DSM 16996</strain>
    </source>
</reference>
<comment type="caution">
    <text evidence="1">The sequence shown here is derived from an EMBL/GenBank/DDBJ whole genome shotgun (WGS) entry which is preliminary data.</text>
</comment>
<accession>A0A2S6N8V6</accession>
<feature type="non-terminal residue" evidence="1">
    <location>
        <position position="56"/>
    </location>
</feature>
<dbReference type="AlphaFoldDB" id="A0A2S6N8V6"/>
<evidence type="ECO:0000313" key="1">
    <source>
        <dbReference type="EMBL" id="PPQ31052.1"/>
    </source>
</evidence>
<dbReference type="EMBL" id="NHSJ01000066">
    <property type="protein sequence ID" value="PPQ31052.1"/>
    <property type="molecule type" value="Genomic_DNA"/>
</dbReference>
<evidence type="ECO:0000313" key="2">
    <source>
        <dbReference type="Proteomes" id="UP000239089"/>
    </source>
</evidence>
<keyword evidence="2" id="KW-1185">Reference proteome</keyword>
<protein>
    <submittedName>
        <fullName evidence="1">IS630 family transposase</fullName>
    </submittedName>
</protein>
<name>A0A2S6N8V6_9HYPH</name>
<sequence>MRNGISITLNETDRRRLDAVVADRNTPQKRAWRARIVLMSADGVGASAIMAETRTS</sequence>
<dbReference type="Proteomes" id="UP000239089">
    <property type="component" value="Unassembled WGS sequence"/>
</dbReference>